<feature type="region of interest" description="Disordered" evidence="7">
    <location>
        <begin position="1"/>
        <end position="21"/>
    </location>
</feature>
<accession>A0A6A5B767</accession>
<dbReference type="GO" id="GO:0005634">
    <property type="term" value="C:nucleus"/>
    <property type="evidence" value="ECO:0007669"/>
    <property type="project" value="TreeGrafter"/>
</dbReference>
<dbReference type="InterPro" id="IPR029035">
    <property type="entry name" value="DHS-like_NAD/FAD-binding_dom"/>
</dbReference>
<dbReference type="PANTHER" id="PTHR11085:SF6">
    <property type="entry name" value="NAD-DEPENDENT PROTEIN DEACETYLASE SIRTUIN-2"/>
    <property type="match status" value="1"/>
</dbReference>
<dbReference type="EMBL" id="VFQX01000053">
    <property type="protein sequence ID" value="KAF0974313.1"/>
    <property type="molecule type" value="Genomic_DNA"/>
</dbReference>
<feature type="domain" description="Deacetylase sirtuin-type" evidence="8">
    <location>
        <begin position="1"/>
        <end position="168"/>
    </location>
</feature>
<dbReference type="Gene3D" id="3.30.1600.10">
    <property type="entry name" value="SIR2/SIRT2 'Small Domain"/>
    <property type="match status" value="1"/>
</dbReference>
<dbReference type="GO" id="GO:0017136">
    <property type="term" value="F:histone deacetylase activity, NAD-dependent"/>
    <property type="evidence" value="ECO:0007669"/>
    <property type="project" value="TreeGrafter"/>
</dbReference>
<evidence type="ECO:0000256" key="5">
    <source>
        <dbReference type="ARBA" id="ARBA00023027"/>
    </source>
</evidence>
<keyword evidence="2" id="KW-0808">Transferase</keyword>
<reference evidence="9 10" key="1">
    <citation type="journal article" date="2019" name="Sci. Rep.">
        <title>Nanopore sequencing improves the draft genome of the human pathogenic amoeba Naegleria fowleri.</title>
        <authorList>
            <person name="Liechti N."/>
            <person name="Schurch N."/>
            <person name="Bruggmann R."/>
            <person name="Wittwer M."/>
        </authorList>
    </citation>
    <scope>NUCLEOTIDE SEQUENCE [LARGE SCALE GENOMIC DNA]</scope>
    <source>
        <strain evidence="9 10">ATCC 30894</strain>
    </source>
</reference>
<gene>
    <name evidence="9" type="ORF">FDP41_006923</name>
</gene>
<dbReference type="Gene3D" id="3.40.50.1220">
    <property type="entry name" value="TPP-binding domain"/>
    <property type="match status" value="2"/>
</dbReference>
<evidence type="ECO:0000313" key="9">
    <source>
        <dbReference type="EMBL" id="KAF0974313.1"/>
    </source>
</evidence>
<dbReference type="VEuPathDB" id="AmoebaDB:FDP41_006923"/>
<dbReference type="InterPro" id="IPR026590">
    <property type="entry name" value="Ssirtuin_cat_dom"/>
</dbReference>
<evidence type="ECO:0000313" key="10">
    <source>
        <dbReference type="Proteomes" id="UP000444721"/>
    </source>
</evidence>
<keyword evidence="10" id="KW-1185">Reference proteome</keyword>
<dbReference type="RefSeq" id="XP_044559026.1">
    <property type="nucleotide sequence ID" value="XM_044710611.1"/>
</dbReference>
<dbReference type="VEuPathDB" id="AmoebaDB:NF0127370"/>
<comment type="cofactor">
    <cofactor evidence="1">
        <name>Zn(2+)</name>
        <dbReference type="ChEBI" id="CHEBI:29105"/>
    </cofactor>
</comment>
<dbReference type="VEuPathDB" id="AmoebaDB:NF0115520"/>
<evidence type="ECO:0000259" key="8">
    <source>
        <dbReference type="PROSITE" id="PS50305"/>
    </source>
</evidence>
<dbReference type="InterPro" id="IPR003000">
    <property type="entry name" value="Sirtuin"/>
</dbReference>
<dbReference type="AlphaFoldDB" id="A0A6A5B767"/>
<sequence>MAKKPFRKSVLNHSSTQKKGLPSELEEAFEILAQQIAQASDHEIVCLTGAGLSTAAGIPDFRTPGTGLIQTNTLNELVNKMGLHPKTVQIPHCDSCNGYLKPDIVLFGEELPSKYSECVKSDLKQSHACKLFIIMGTSLSVYPVAFLPSYVPEGSTRTLLNRERCGPF</sequence>
<name>A0A6A5B767_NAEFO</name>
<evidence type="ECO:0000256" key="2">
    <source>
        <dbReference type="ARBA" id="ARBA00022679"/>
    </source>
</evidence>
<keyword evidence="5" id="KW-0520">NAD</keyword>
<dbReference type="Pfam" id="PF02146">
    <property type="entry name" value="SIR2"/>
    <property type="match status" value="1"/>
</dbReference>
<dbReference type="GeneID" id="68114141"/>
<keyword evidence="3" id="KW-0479">Metal-binding</keyword>
<dbReference type="Proteomes" id="UP000444721">
    <property type="component" value="Unassembled WGS sequence"/>
</dbReference>
<organism evidence="9 10">
    <name type="scientific">Naegleria fowleri</name>
    <name type="common">Brain eating amoeba</name>
    <dbReference type="NCBI Taxonomy" id="5763"/>
    <lineage>
        <taxon>Eukaryota</taxon>
        <taxon>Discoba</taxon>
        <taxon>Heterolobosea</taxon>
        <taxon>Tetramitia</taxon>
        <taxon>Eutetramitia</taxon>
        <taxon>Vahlkampfiidae</taxon>
        <taxon>Naegleria</taxon>
    </lineage>
</organism>
<keyword evidence="4" id="KW-0862">Zinc</keyword>
<dbReference type="InterPro" id="IPR050134">
    <property type="entry name" value="NAD-dep_sirtuin_deacylases"/>
</dbReference>
<evidence type="ECO:0000256" key="6">
    <source>
        <dbReference type="PROSITE-ProRule" id="PRU00236"/>
    </source>
</evidence>
<dbReference type="PANTHER" id="PTHR11085">
    <property type="entry name" value="NAD-DEPENDENT PROTEIN DEACYLASE SIRTUIN-5, MITOCHONDRIAL-RELATED"/>
    <property type="match status" value="1"/>
</dbReference>
<dbReference type="InterPro" id="IPR026591">
    <property type="entry name" value="Sirtuin_cat_small_dom_sf"/>
</dbReference>
<dbReference type="GO" id="GO:0070403">
    <property type="term" value="F:NAD+ binding"/>
    <property type="evidence" value="ECO:0007669"/>
    <property type="project" value="InterPro"/>
</dbReference>
<evidence type="ECO:0000256" key="3">
    <source>
        <dbReference type="ARBA" id="ARBA00022723"/>
    </source>
</evidence>
<dbReference type="OrthoDB" id="420264at2759"/>
<dbReference type="SUPFAM" id="SSF52467">
    <property type="entry name" value="DHS-like NAD/FAD-binding domain"/>
    <property type="match status" value="1"/>
</dbReference>
<evidence type="ECO:0000256" key="7">
    <source>
        <dbReference type="SAM" id="MobiDB-lite"/>
    </source>
</evidence>
<comment type="caution">
    <text evidence="6">Lacks conserved residue(s) required for the propagation of feature annotation.</text>
</comment>
<protein>
    <recommendedName>
        <fullName evidence="8">Deacetylase sirtuin-type domain-containing protein</fullName>
    </recommendedName>
</protein>
<dbReference type="PROSITE" id="PS50305">
    <property type="entry name" value="SIRTUIN"/>
    <property type="match status" value="1"/>
</dbReference>
<dbReference type="VEuPathDB" id="AmoebaDB:NfTy_076250"/>
<dbReference type="GO" id="GO:0046872">
    <property type="term" value="F:metal ion binding"/>
    <property type="evidence" value="ECO:0007669"/>
    <property type="project" value="UniProtKB-KW"/>
</dbReference>
<evidence type="ECO:0000256" key="4">
    <source>
        <dbReference type="ARBA" id="ARBA00022833"/>
    </source>
</evidence>
<evidence type="ECO:0000256" key="1">
    <source>
        <dbReference type="ARBA" id="ARBA00001947"/>
    </source>
</evidence>
<comment type="caution">
    <text evidence="9">The sequence shown here is derived from an EMBL/GenBank/DDBJ whole genome shotgun (WGS) entry which is preliminary data.</text>
</comment>
<proteinExistence type="predicted"/>